<organism evidence="3 4">
    <name type="scientific">Mycolicibacterium aubagnense</name>
    <dbReference type="NCBI Taxonomy" id="319707"/>
    <lineage>
        <taxon>Bacteria</taxon>
        <taxon>Bacillati</taxon>
        <taxon>Actinomycetota</taxon>
        <taxon>Actinomycetes</taxon>
        <taxon>Mycobacteriales</taxon>
        <taxon>Mycobacteriaceae</taxon>
        <taxon>Mycolicibacterium</taxon>
    </lineage>
</organism>
<evidence type="ECO:0000313" key="4">
    <source>
        <dbReference type="Proteomes" id="UP000465609"/>
    </source>
</evidence>
<protein>
    <recommendedName>
        <fullName evidence="2">DUF4189 domain-containing protein</fullName>
    </recommendedName>
</protein>
<evidence type="ECO:0000313" key="3">
    <source>
        <dbReference type="EMBL" id="BBX82501.1"/>
    </source>
</evidence>
<feature type="signal peptide" evidence="1">
    <location>
        <begin position="1"/>
        <end position="22"/>
    </location>
</feature>
<accession>A0ABM7I7I4</accession>
<proteinExistence type="predicted"/>
<keyword evidence="1" id="KW-0732">Signal</keyword>
<evidence type="ECO:0000256" key="1">
    <source>
        <dbReference type="SAM" id="SignalP"/>
    </source>
</evidence>
<evidence type="ECO:0000259" key="2">
    <source>
        <dbReference type="Pfam" id="PF13827"/>
    </source>
</evidence>
<feature type="domain" description="DUF4189" evidence="2">
    <location>
        <begin position="40"/>
        <end position="119"/>
    </location>
</feature>
<sequence length="136" mass="13749">MNTIRTAGTLIAAVLLVGGTTAVIPAAKADIDFECKPGCWGAIAASLSTGQEVIRYNYETQHEAEDAAVLWCDVQGKTNDCQVVVSGLGCLSVADGADGKAIAGRLGPTMDAADAAALDGAGPGSTISIHACNDWL</sequence>
<dbReference type="Pfam" id="PF13827">
    <property type="entry name" value="DUF4189"/>
    <property type="match status" value="1"/>
</dbReference>
<name>A0ABM7I7I4_9MYCO</name>
<feature type="chain" id="PRO_5045237756" description="DUF4189 domain-containing protein" evidence="1">
    <location>
        <begin position="23"/>
        <end position="136"/>
    </location>
</feature>
<dbReference type="RefSeq" id="WP_138230610.1">
    <property type="nucleotide sequence ID" value="NZ_AP022577.1"/>
</dbReference>
<keyword evidence="4" id="KW-1185">Reference proteome</keyword>
<dbReference type="EMBL" id="AP022577">
    <property type="protein sequence ID" value="BBX82501.1"/>
    <property type="molecule type" value="Genomic_DNA"/>
</dbReference>
<dbReference type="Proteomes" id="UP000465609">
    <property type="component" value="Chromosome"/>
</dbReference>
<gene>
    <name evidence="3" type="ORF">MAUB_03740</name>
</gene>
<dbReference type="InterPro" id="IPR025240">
    <property type="entry name" value="DUF4189"/>
</dbReference>
<reference evidence="3 4" key="1">
    <citation type="journal article" date="2019" name="Emerg. Microbes Infect.">
        <title>Comprehensive subspecies identification of 175 nontuberculous mycobacteria species based on 7547 genomic profiles.</title>
        <authorList>
            <person name="Matsumoto Y."/>
            <person name="Kinjo T."/>
            <person name="Motooka D."/>
            <person name="Nabeya D."/>
            <person name="Jung N."/>
            <person name="Uechi K."/>
            <person name="Horii T."/>
            <person name="Iida T."/>
            <person name="Fujita J."/>
            <person name="Nakamura S."/>
        </authorList>
    </citation>
    <scope>NUCLEOTIDE SEQUENCE [LARGE SCALE GENOMIC DNA]</scope>
    <source>
        <strain evidence="3 4">JCM 15296</strain>
    </source>
</reference>